<keyword evidence="9" id="KW-1133">Transmembrane helix</keyword>
<dbReference type="SMART" id="SM00054">
    <property type="entry name" value="EFh"/>
    <property type="match status" value="4"/>
</dbReference>
<dbReference type="InterPro" id="IPR002048">
    <property type="entry name" value="EF_hand_dom"/>
</dbReference>
<feature type="transmembrane region" description="Helical" evidence="9">
    <location>
        <begin position="173"/>
        <end position="193"/>
    </location>
</feature>
<feature type="transmembrane region" description="Helical" evidence="9">
    <location>
        <begin position="78"/>
        <end position="95"/>
    </location>
</feature>
<dbReference type="PANTHER" id="PTHR16244">
    <property type="entry name" value="CEROID-LIPOFUSCINOSIS NEURONAL PROTEIN 6"/>
    <property type="match status" value="1"/>
</dbReference>
<keyword evidence="4" id="KW-0966">Cell projection</keyword>
<dbReference type="GO" id="GO:0007040">
    <property type="term" value="P:lysosome organization"/>
    <property type="evidence" value="ECO:0007669"/>
    <property type="project" value="TreeGrafter"/>
</dbReference>
<evidence type="ECO:0000256" key="7">
    <source>
        <dbReference type="ARBA" id="ARBA00073015"/>
    </source>
</evidence>
<dbReference type="InterPro" id="IPR011992">
    <property type="entry name" value="EF-hand-dom_pair"/>
</dbReference>
<evidence type="ECO:0000256" key="8">
    <source>
        <dbReference type="SAM" id="MobiDB-lite"/>
    </source>
</evidence>
<dbReference type="EMBL" id="CAWUFR010000493">
    <property type="protein sequence ID" value="CAK6978509.1"/>
    <property type="molecule type" value="Genomic_DNA"/>
</dbReference>
<dbReference type="GO" id="GO:0005783">
    <property type="term" value="C:endoplasmic reticulum"/>
    <property type="evidence" value="ECO:0007669"/>
    <property type="project" value="TreeGrafter"/>
</dbReference>
<feature type="domain" description="EF-hand" evidence="10">
    <location>
        <begin position="437"/>
        <end position="472"/>
    </location>
</feature>
<comment type="caution">
    <text evidence="11">The sequence shown here is derived from an EMBL/GenBank/DDBJ whole genome shotgun (WGS) entry which is preliminary data.</text>
</comment>
<feature type="domain" description="EF-hand" evidence="10">
    <location>
        <begin position="401"/>
        <end position="436"/>
    </location>
</feature>
<comment type="similarity">
    <text evidence="2">Belongs to the calmodulin family.</text>
</comment>
<organism evidence="11 12">
    <name type="scientific">Scomber scombrus</name>
    <name type="common">Atlantic mackerel</name>
    <name type="synonym">Scomber vernalis</name>
    <dbReference type="NCBI Taxonomy" id="13677"/>
    <lineage>
        <taxon>Eukaryota</taxon>
        <taxon>Metazoa</taxon>
        <taxon>Chordata</taxon>
        <taxon>Craniata</taxon>
        <taxon>Vertebrata</taxon>
        <taxon>Euteleostomi</taxon>
        <taxon>Actinopterygii</taxon>
        <taxon>Neopterygii</taxon>
        <taxon>Teleostei</taxon>
        <taxon>Neoteleostei</taxon>
        <taxon>Acanthomorphata</taxon>
        <taxon>Pelagiaria</taxon>
        <taxon>Scombriformes</taxon>
        <taxon>Scombridae</taxon>
        <taxon>Scomber</taxon>
    </lineage>
</organism>
<proteinExistence type="inferred from homology"/>
<protein>
    <recommendedName>
        <fullName evidence="7">Calmodulin-like protein 4</fullName>
    </recommendedName>
</protein>
<dbReference type="FunFam" id="1.10.238.10:FF:000191">
    <property type="entry name" value="Calmodulin like 4"/>
    <property type="match status" value="1"/>
</dbReference>
<dbReference type="SUPFAM" id="SSF47473">
    <property type="entry name" value="EF-hand"/>
    <property type="match status" value="1"/>
</dbReference>
<dbReference type="PROSITE" id="PS50222">
    <property type="entry name" value="EF_HAND_2"/>
    <property type="match status" value="3"/>
</dbReference>
<keyword evidence="3" id="KW-0677">Repeat</keyword>
<dbReference type="InterPro" id="IPR029255">
    <property type="entry name" value="CLN6"/>
</dbReference>
<feature type="compositionally biased region" description="Polar residues" evidence="8">
    <location>
        <begin position="15"/>
        <end position="24"/>
    </location>
</feature>
<dbReference type="CDD" id="cd00051">
    <property type="entry name" value="EFh"/>
    <property type="match status" value="2"/>
</dbReference>
<keyword evidence="9" id="KW-0812">Transmembrane</keyword>
<keyword evidence="12" id="KW-1185">Reference proteome</keyword>
<sequence>MQTTRKRRGKESKSQKVATQNSTRGLKENAYQKKRRFHFDLWFWLTLQNWILDFGRPIVMIILPLEWFPLNRPSAGDYFHMAYNVITPFLMLKLIERSPQALPRSAVYLCIITFVMGASIHLVGDSINHRLILSGYQLHLSVRENPIIKDLKPTSLIDSFELLYYYDEQLGHLMWYIPFFTILFIYFTGCFTNAKEQKKLPVSGWLLLGPSALYYWYLVTEGQISELFLITFLAMVVMVIHQQCKGLSLDSNGLFLFCSFSVTVLLVALWVVYLWNDQVLREKKCVVCERLYFTLTFACPFFLQQISCDGNISCTQTRMTKAKFFTPVQINEFKECFSLYDKKQKGKIDAKDLITVMRCLGTSPTLGEIDRHLQVHKIDKKGELDFSMFLTMMHRQMQQEDPKAEILEALKMTDKQKKGYIQASELRAKLTLLGEKLTHKEVDELFKEANVKSNGTVNYEEFTQMVTLPPVDY</sequence>
<dbReference type="Pfam" id="PF15156">
    <property type="entry name" value="CLN6"/>
    <property type="match status" value="1"/>
</dbReference>
<dbReference type="PANTHER" id="PTHR16244:SF2">
    <property type="entry name" value="CEROID-LIPOFUSCINOSIS NEURONAL PROTEIN 6"/>
    <property type="match status" value="1"/>
</dbReference>
<accession>A0AAV1Q564</accession>
<name>A0AAV1Q564_SCOSC</name>
<evidence type="ECO:0000313" key="11">
    <source>
        <dbReference type="EMBL" id="CAK6978509.1"/>
    </source>
</evidence>
<evidence type="ECO:0000259" key="10">
    <source>
        <dbReference type="PROSITE" id="PS50222"/>
    </source>
</evidence>
<evidence type="ECO:0000256" key="2">
    <source>
        <dbReference type="ARBA" id="ARBA00009763"/>
    </source>
</evidence>
<evidence type="ECO:0000256" key="4">
    <source>
        <dbReference type="ARBA" id="ARBA00023273"/>
    </source>
</evidence>
<dbReference type="Proteomes" id="UP001314229">
    <property type="component" value="Unassembled WGS sequence"/>
</dbReference>
<evidence type="ECO:0000256" key="5">
    <source>
        <dbReference type="ARBA" id="ARBA00054485"/>
    </source>
</evidence>
<keyword evidence="9" id="KW-0472">Membrane</keyword>
<comment type="subcellular location">
    <subcellularLocation>
        <location evidence="1">Cell projection</location>
        <location evidence="1">Microvillus</location>
    </subcellularLocation>
</comment>
<evidence type="ECO:0000256" key="3">
    <source>
        <dbReference type="ARBA" id="ARBA00022737"/>
    </source>
</evidence>
<dbReference type="Pfam" id="PF13405">
    <property type="entry name" value="EF-hand_6"/>
    <property type="match status" value="1"/>
</dbReference>
<dbReference type="Pfam" id="PF13499">
    <property type="entry name" value="EF-hand_7"/>
    <property type="match status" value="1"/>
</dbReference>
<dbReference type="GO" id="GO:0016020">
    <property type="term" value="C:membrane"/>
    <property type="evidence" value="ECO:0007669"/>
    <property type="project" value="TreeGrafter"/>
</dbReference>
<comment type="subunit">
    <text evidence="6">Interacts with MYO7B; the interaction mediates the association of CALML4 with the IMAC/intermicrovillar adhesion complex. Interacts with MYO7A.</text>
</comment>
<feature type="transmembrane region" description="Helical" evidence="9">
    <location>
        <begin position="200"/>
        <end position="218"/>
    </location>
</feature>
<evidence type="ECO:0000256" key="9">
    <source>
        <dbReference type="SAM" id="Phobius"/>
    </source>
</evidence>
<feature type="compositionally biased region" description="Basic residues" evidence="8">
    <location>
        <begin position="1"/>
        <end position="10"/>
    </location>
</feature>
<feature type="transmembrane region" description="Helical" evidence="9">
    <location>
        <begin position="41"/>
        <end position="63"/>
    </location>
</feature>
<feature type="transmembrane region" description="Helical" evidence="9">
    <location>
        <begin position="107"/>
        <end position="124"/>
    </location>
</feature>
<dbReference type="Gene3D" id="1.10.238.10">
    <property type="entry name" value="EF-hand"/>
    <property type="match status" value="2"/>
</dbReference>
<feature type="transmembrane region" description="Helical" evidence="9">
    <location>
        <begin position="253"/>
        <end position="275"/>
    </location>
</feature>
<feature type="domain" description="EF-hand" evidence="10">
    <location>
        <begin position="328"/>
        <end position="363"/>
    </location>
</feature>
<dbReference type="GO" id="GO:0005509">
    <property type="term" value="F:calcium ion binding"/>
    <property type="evidence" value="ECO:0007669"/>
    <property type="project" value="InterPro"/>
</dbReference>
<comment type="function">
    <text evidence="5">As part of the intermicrovillar adhesion complex/IMAC plays a role in epithelial brush border differentiation, controlling microvilli organization and length. Acts as a light chain for MYO7B and is required for efficient targeting of the IMAC to the tips of border brush microvilli.</text>
</comment>
<evidence type="ECO:0000256" key="6">
    <source>
        <dbReference type="ARBA" id="ARBA00064623"/>
    </source>
</evidence>
<evidence type="ECO:0000256" key="1">
    <source>
        <dbReference type="ARBA" id="ARBA00004105"/>
    </source>
</evidence>
<dbReference type="AlphaFoldDB" id="A0AAV1Q564"/>
<dbReference type="GO" id="GO:0005902">
    <property type="term" value="C:microvillus"/>
    <property type="evidence" value="ECO:0007669"/>
    <property type="project" value="UniProtKB-SubCell"/>
</dbReference>
<feature type="transmembrane region" description="Helical" evidence="9">
    <location>
        <begin position="224"/>
        <end position="241"/>
    </location>
</feature>
<reference evidence="11 12" key="1">
    <citation type="submission" date="2024-01" db="EMBL/GenBank/DDBJ databases">
        <authorList>
            <person name="Alioto T."/>
            <person name="Alioto T."/>
            <person name="Gomez Garrido J."/>
        </authorList>
    </citation>
    <scope>NUCLEOTIDE SEQUENCE [LARGE SCALE GENOMIC DNA]</scope>
</reference>
<gene>
    <name evidence="11" type="ORF">FSCOSCO3_A006988</name>
</gene>
<feature type="region of interest" description="Disordered" evidence="8">
    <location>
        <begin position="1"/>
        <end position="25"/>
    </location>
</feature>
<evidence type="ECO:0000313" key="12">
    <source>
        <dbReference type="Proteomes" id="UP001314229"/>
    </source>
</evidence>